<feature type="short sequence motif" description="GXSXG" evidence="4">
    <location>
        <begin position="49"/>
        <end position="53"/>
    </location>
</feature>
<evidence type="ECO:0000256" key="2">
    <source>
        <dbReference type="ARBA" id="ARBA00022963"/>
    </source>
</evidence>
<dbReference type="Proteomes" id="UP000468650">
    <property type="component" value="Unassembled WGS sequence"/>
</dbReference>
<keyword evidence="1 4" id="KW-0378">Hydrolase</keyword>
<feature type="active site" description="Nucleophile" evidence="4">
    <location>
        <position position="51"/>
    </location>
</feature>
<protein>
    <submittedName>
        <fullName evidence="6">Patatin-like phospholipase family protein</fullName>
    </submittedName>
</protein>
<dbReference type="Gene3D" id="3.40.1090.10">
    <property type="entry name" value="Cytosolic phospholipase A2 catalytic domain"/>
    <property type="match status" value="2"/>
</dbReference>
<feature type="short sequence motif" description="DGA/G" evidence="4">
    <location>
        <begin position="165"/>
        <end position="167"/>
    </location>
</feature>
<sequence length="293" mass="31870">MSWFTELWKGKEEPTVGLCLSGGGARGVVHIGLLKALEEHKVPIHAVSGTSMGAIVAVMHASGMKSDDMLEAFINLHIESRISKFELLRTVFSKGLGGLYERLHETVGVCNFEELKIPCSLTASDVKGGQPVIFTSGDAIHAALASATIPIIFHPYEMDGKVFVDGGLFNNFPVDPLIASCSHIIGSHANHMGAVDEIDGTAALADRVFRLAIFQNVRYRMDLCDALIDPPKARSYGTLDFDKVKLKELFDIGYEAGCSEIDAIKDALKSESEKKGKRDKFTDIIQIEQLGMS</sequence>
<feature type="short sequence motif" description="GXGXXG" evidence="4">
    <location>
        <begin position="22"/>
        <end position="27"/>
    </location>
</feature>
<dbReference type="RefSeq" id="WP_151666232.1">
    <property type="nucleotide sequence ID" value="NZ_WBVO01000001.1"/>
</dbReference>
<accession>A0A6N6RM64</accession>
<feature type="active site" description="Proton acceptor" evidence="4">
    <location>
        <position position="165"/>
    </location>
</feature>
<dbReference type="AlphaFoldDB" id="A0A6N6RM64"/>
<dbReference type="InterPro" id="IPR016035">
    <property type="entry name" value="Acyl_Trfase/lysoPLipase"/>
</dbReference>
<dbReference type="Pfam" id="PF01734">
    <property type="entry name" value="Patatin"/>
    <property type="match status" value="1"/>
</dbReference>
<dbReference type="PANTHER" id="PTHR14226">
    <property type="entry name" value="NEUROPATHY TARGET ESTERASE/SWISS CHEESE D.MELANOGASTER"/>
    <property type="match status" value="1"/>
</dbReference>
<dbReference type="InterPro" id="IPR050301">
    <property type="entry name" value="NTE"/>
</dbReference>
<evidence type="ECO:0000259" key="5">
    <source>
        <dbReference type="PROSITE" id="PS51635"/>
    </source>
</evidence>
<evidence type="ECO:0000256" key="4">
    <source>
        <dbReference type="PROSITE-ProRule" id="PRU01161"/>
    </source>
</evidence>
<dbReference type="GO" id="GO:0016787">
    <property type="term" value="F:hydrolase activity"/>
    <property type="evidence" value="ECO:0007669"/>
    <property type="project" value="UniProtKB-UniRule"/>
</dbReference>
<keyword evidence="7" id="KW-1185">Reference proteome</keyword>
<dbReference type="CDD" id="cd07205">
    <property type="entry name" value="Pat_PNPLA6_PNPLA7_NTE1_like"/>
    <property type="match status" value="1"/>
</dbReference>
<evidence type="ECO:0000256" key="1">
    <source>
        <dbReference type="ARBA" id="ARBA00022801"/>
    </source>
</evidence>
<comment type="caution">
    <text evidence="6">The sequence shown here is derived from an EMBL/GenBank/DDBJ whole genome shotgun (WGS) entry which is preliminary data.</text>
</comment>
<gene>
    <name evidence="6" type="ORF">F8C67_02615</name>
</gene>
<evidence type="ECO:0000256" key="3">
    <source>
        <dbReference type="ARBA" id="ARBA00023098"/>
    </source>
</evidence>
<dbReference type="EMBL" id="WBVO01000001">
    <property type="protein sequence ID" value="KAB2814653.1"/>
    <property type="molecule type" value="Genomic_DNA"/>
</dbReference>
<dbReference type="GO" id="GO:0016042">
    <property type="term" value="P:lipid catabolic process"/>
    <property type="evidence" value="ECO:0007669"/>
    <property type="project" value="UniProtKB-UniRule"/>
</dbReference>
<dbReference type="PROSITE" id="PS51635">
    <property type="entry name" value="PNPLA"/>
    <property type="match status" value="1"/>
</dbReference>
<evidence type="ECO:0000313" key="7">
    <source>
        <dbReference type="Proteomes" id="UP000468650"/>
    </source>
</evidence>
<dbReference type="PANTHER" id="PTHR14226:SF29">
    <property type="entry name" value="NEUROPATHY TARGET ESTERASE SWS"/>
    <property type="match status" value="1"/>
</dbReference>
<dbReference type="SUPFAM" id="SSF52151">
    <property type="entry name" value="FabD/lysophospholipase-like"/>
    <property type="match status" value="1"/>
</dbReference>
<keyword evidence="2 4" id="KW-0442">Lipid degradation</keyword>
<reference evidence="6 7" key="1">
    <citation type="submission" date="2019-09" db="EMBL/GenBank/DDBJ databases">
        <title>Genomes of family Cryomorphaceae.</title>
        <authorList>
            <person name="Bowman J.P."/>
        </authorList>
    </citation>
    <scope>NUCLEOTIDE SEQUENCE [LARGE SCALE GENOMIC DNA]</scope>
    <source>
        <strain evidence="6 7">LMG 25704</strain>
    </source>
</reference>
<evidence type="ECO:0000313" key="6">
    <source>
        <dbReference type="EMBL" id="KAB2814653.1"/>
    </source>
</evidence>
<feature type="domain" description="PNPLA" evidence="5">
    <location>
        <begin position="18"/>
        <end position="178"/>
    </location>
</feature>
<name>A0A6N6RM64_9FLAO</name>
<dbReference type="OrthoDB" id="9770965at2"/>
<keyword evidence="3 4" id="KW-0443">Lipid metabolism</keyword>
<dbReference type="InterPro" id="IPR002641">
    <property type="entry name" value="PNPLA_dom"/>
</dbReference>
<proteinExistence type="predicted"/>
<organism evidence="6 7">
    <name type="scientific">Phaeocystidibacter luteus</name>
    <dbReference type="NCBI Taxonomy" id="911197"/>
    <lineage>
        <taxon>Bacteria</taxon>
        <taxon>Pseudomonadati</taxon>
        <taxon>Bacteroidota</taxon>
        <taxon>Flavobacteriia</taxon>
        <taxon>Flavobacteriales</taxon>
        <taxon>Phaeocystidibacteraceae</taxon>
        <taxon>Phaeocystidibacter</taxon>
    </lineage>
</organism>